<dbReference type="GO" id="GO:0004402">
    <property type="term" value="F:histone acetyltransferase activity"/>
    <property type="evidence" value="ECO:0007669"/>
    <property type="project" value="TreeGrafter"/>
</dbReference>
<dbReference type="GO" id="GO:0000139">
    <property type="term" value="C:Golgi membrane"/>
    <property type="evidence" value="ECO:0007669"/>
    <property type="project" value="TreeGrafter"/>
</dbReference>
<evidence type="ECO:0000313" key="13">
    <source>
        <dbReference type="Proteomes" id="UP000274504"/>
    </source>
</evidence>
<keyword evidence="3" id="KW-0159">Chromosome partition</keyword>
<dbReference type="Gene3D" id="3.40.630.30">
    <property type="match status" value="1"/>
</dbReference>
<comment type="catalytic activity">
    <reaction evidence="10">
        <text>N-terminal L-methionyl-[transmembrane protein] + acetyl-CoA = N-terminal N(alpha)-acetyl-L-methionyl-[transmembrane protein] + CoA + H(+)</text>
        <dbReference type="Rhea" id="RHEA:50604"/>
        <dbReference type="Rhea" id="RHEA-COMP:12745"/>
        <dbReference type="Rhea" id="RHEA-COMP:12746"/>
        <dbReference type="ChEBI" id="CHEBI:15378"/>
        <dbReference type="ChEBI" id="CHEBI:57287"/>
        <dbReference type="ChEBI" id="CHEBI:57288"/>
        <dbReference type="ChEBI" id="CHEBI:64731"/>
        <dbReference type="ChEBI" id="CHEBI:133414"/>
        <dbReference type="EC" id="2.3.1.259"/>
    </reaction>
</comment>
<evidence type="ECO:0000256" key="3">
    <source>
        <dbReference type="ARBA" id="ARBA00022829"/>
    </source>
</evidence>
<organism evidence="14">
    <name type="scientific">Hymenolepis diminuta</name>
    <name type="common">Rat tapeworm</name>
    <dbReference type="NCBI Taxonomy" id="6216"/>
    <lineage>
        <taxon>Eukaryota</taxon>
        <taxon>Metazoa</taxon>
        <taxon>Spiralia</taxon>
        <taxon>Lophotrochozoa</taxon>
        <taxon>Platyhelminthes</taxon>
        <taxon>Cestoda</taxon>
        <taxon>Eucestoda</taxon>
        <taxon>Cyclophyllidea</taxon>
        <taxon>Hymenolepididae</taxon>
        <taxon>Hymenolepis</taxon>
    </lineage>
</organism>
<dbReference type="CDD" id="cd04301">
    <property type="entry name" value="NAT_SF"/>
    <property type="match status" value="1"/>
</dbReference>
<dbReference type="STRING" id="6216.A0A0R3SYJ2"/>
<gene>
    <name evidence="12" type="ORF">HDID_LOCUS10835</name>
</gene>
<dbReference type="EMBL" id="UYSG01011991">
    <property type="protein sequence ID" value="VDL64122.1"/>
    <property type="molecule type" value="Genomic_DNA"/>
</dbReference>
<dbReference type="SUPFAM" id="SSF55729">
    <property type="entry name" value="Acyl-CoA N-acyltransferases (Nat)"/>
    <property type="match status" value="1"/>
</dbReference>
<dbReference type="PANTHER" id="PTHR14744:SF15">
    <property type="entry name" value="N-ALPHA-ACETYLTRANSFERASE 60"/>
    <property type="match status" value="1"/>
</dbReference>
<evidence type="ECO:0000256" key="2">
    <source>
        <dbReference type="ARBA" id="ARBA00022679"/>
    </source>
</evidence>
<dbReference type="PANTHER" id="PTHR14744">
    <property type="entry name" value="N-ALPHA-ACETYLTRANSFERASE 60"/>
    <property type="match status" value="1"/>
</dbReference>
<name>A0A0R3SYJ2_HYMDI</name>
<reference evidence="14" key="1">
    <citation type="submission" date="2017-02" db="UniProtKB">
        <authorList>
            <consortium name="WormBaseParasite"/>
        </authorList>
    </citation>
    <scope>IDENTIFICATION</scope>
</reference>
<evidence type="ECO:0000256" key="9">
    <source>
        <dbReference type="ARBA" id="ARBA00048017"/>
    </source>
</evidence>
<evidence type="ECO:0000256" key="6">
    <source>
        <dbReference type="ARBA" id="ARBA00025774"/>
    </source>
</evidence>
<dbReference type="GO" id="GO:0007059">
    <property type="term" value="P:chromosome segregation"/>
    <property type="evidence" value="ECO:0007669"/>
    <property type="project" value="UniProtKB-KW"/>
</dbReference>
<dbReference type="Pfam" id="PF00583">
    <property type="entry name" value="Acetyltransf_1"/>
    <property type="match status" value="1"/>
</dbReference>
<sequence length="270" mass="30811">MVNLGLSGQDSNAGMLTMLDAVELRLACPGDKTAIKRLCIECFPVRYPDAWYAEIVSSGRFITILACLSESYFAYLKEKDDVMDNIMGMIVAEYRTINSCKISDRTIIHPRIAPKSVVMYILSLAVTKQYREYGIGSLLLSIIIDHAKGQKQTLASYGLTNNRNNNQSSACHDDYESVCLDQSLSAQQIEFVQSLRHQYRPQFPCRAIYLHTECTNYIALRFYKRRGFVLHRLIPHCYIIDGRVADGYCCVLHCNDGYPYRSLMYPFCLD</sequence>
<dbReference type="InterPro" id="IPR000182">
    <property type="entry name" value="GNAT_dom"/>
</dbReference>
<dbReference type="InterPro" id="IPR016181">
    <property type="entry name" value="Acyl_CoA_acyltransferase"/>
</dbReference>
<evidence type="ECO:0000256" key="5">
    <source>
        <dbReference type="ARBA" id="ARBA00023315"/>
    </source>
</evidence>
<accession>A0A0R3SYJ2</accession>
<proteinExistence type="inferred from homology"/>
<dbReference type="EC" id="2.3.1.48" evidence="1"/>
<dbReference type="InterPro" id="IPR045141">
    <property type="entry name" value="NAA60-like"/>
</dbReference>
<dbReference type="Proteomes" id="UP000274504">
    <property type="component" value="Unassembled WGS sequence"/>
</dbReference>
<dbReference type="PROSITE" id="PS51186">
    <property type="entry name" value="GNAT"/>
    <property type="match status" value="1"/>
</dbReference>
<dbReference type="AlphaFoldDB" id="A0A0R3SYJ2"/>
<comment type="catalytic activity">
    <reaction evidence="9">
        <text>L-lysyl-[protein] + acetyl-CoA = N(6)-acetyl-L-lysyl-[protein] + CoA + H(+)</text>
        <dbReference type="Rhea" id="RHEA:45948"/>
        <dbReference type="Rhea" id="RHEA-COMP:9752"/>
        <dbReference type="Rhea" id="RHEA-COMP:10731"/>
        <dbReference type="ChEBI" id="CHEBI:15378"/>
        <dbReference type="ChEBI" id="CHEBI:29969"/>
        <dbReference type="ChEBI" id="CHEBI:57287"/>
        <dbReference type="ChEBI" id="CHEBI:57288"/>
        <dbReference type="ChEBI" id="CHEBI:61930"/>
        <dbReference type="EC" id="2.3.1.48"/>
    </reaction>
</comment>
<evidence type="ECO:0000313" key="14">
    <source>
        <dbReference type="WBParaSite" id="HDID_0001083701-mRNA-1"/>
    </source>
</evidence>
<keyword evidence="4" id="KW-0156">Chromatin regulator</keyword>
<keyword evidence="5" id="KW-0012">Acyltransferase</keyword>
<protein>
    <recommendedName>
        <fullName evidence="8">N-alpha-acetyltransferase 60</fullName>
        <ecNumber evidence="7">2.3.1.259</ecNumber>
        <ecNumber evidence="1">2.3.1.48</ecNumber>
    </recommendedName>
</protein>
<evidence type="ECO:0000313" key="12">
    <source>
        <dbReference type="EMBL" id="VDL64122.1"/>
    </source>
</evidence>
<dbReference type="EC" id="2.3.1.259" evidence="7"/>
<evidence type="ECO:0000256" key="10">
    <source>
        <dbReference type="ARBA" id="ARBA00048848"/>
    </source>
</evidence>
<dbReference type="OrthoDB" id="47017at2759"/>
<reference evidence="12 13" key="2">
    <citation type="submission" date="2018-11" db="EMBL/GenBank/DDBJ databases">
        <authorList>
            <consortium name="Pathogen Informatics"/>
        </authorList>
    </citation>
    <scope>NUCLEOTIDE SEQUENCE [LARGE SCALE GENOMIC DNA]</scope>
</reference>
<evidence type="ECO:0000256" key="8">
    <source>
        <dbReference type="ARBA" id="ARBA00026144"/>
    </source>
</evidence>
<dbReference type="GO" id="GO:0120518">
    <property type="term" value="F:protein N-terminal-methionine acetyltransferase activity"/>
    <property type="evidence" value="ECO:0007669"/>
    <property type="project" value="UniProtKB-EC"/>
</dbReference>
<evidence type="ECO:0000259" key="11">
    <source>
        <dbReference type="PROSITE" id="PS51186"/>
    </source>
</evidence>
<evidence type="ECO:0000256" key="7">
    <source>
        <dbReference type="ARBA" id="ARBA00026111"/>
    </source>
</evidence>
<feature type="domain" description="N-acetyltransferase" evidence="11">
    <location>
        <begin position="22"/>
        <end position="265"/>
    </location>
</feature>
<comment type="similarity">
    <text evidence="6">Belongs to the acetyltransferase family. NAA60 subfamily.</text>
</comment>
<evidence type="ECO:0000256" key="4">
    <source>
        <dbReference type="ARBA" id="ARBA00022853"/>
    </source>
</evidence>
<keyword evidence="2" id="KW-0808">Transferase</keyword>
<dbReference type="WBParaSite" id="HDID_0001083701-mRNA-1">
    <property type="protein sequence ID" value="HDID_0001083701-mRNA-1"/>
    <property type="gene ID" value="HDID_0001083701"/>
</dbReference>
<evidence type="ECO:0000256" key="1">
    <source>
        <dbReference type="ARBA" id="ARBA00013184"/>
    </source>
</evidence>